<dbReference type="InterPro" id="IPR015404">
    <property type="entry name" value="Vps5_C"/>
</dbReference>
<dbReference type="AlphaFoldDB" id="A0A815Q050"/>
<dbReference type="PROSITE" id="PS50011">
    <property type="entry name" value="PROTEIN_KINASE_DOM"/>
    <property type="match status" value="1"/>
</dbReference>
<evidence type="ECO:0000259" key="2">
    <source>
        <dbReference type="PROSITE" id="PS50011"/>
    </source>
</evidence>
<dbReference type="InterPro" id="IPR027267">
    <property type="entry name" value="AH/BAR_dom_sf"/>
</dbReference>
<dbReference type="PANTHER" id="PTHR10555:SF170">
    <property type="entry name" value="FI18122P1"/>
    <property type="match status" value="1"/>
</dbReference>
<dbReference type="EMBL" id="CAJNOE010001893">
    <property type="protein sequence ID" value="CAF1456797.1"/>
    <property type="molecule type" value="Genomic_DNA"/>
</dbReference>
<evidence type="ECO:0000259" key="3">
    <source>
        <dbReference type="PROSITE" id="PS50195"/>
    </source>
</evidence>
<dbReference type="PANTHER" id="PTHR10555">
    <property type="entry name" value="SORTING NEXIN"/>
    <property type="match status" value="1"/>
</dbReference>
<dbReference type="GO" id="GO:0004713">
    <property type="term" value="F:protein tyrosine kinase activity"/>
    <property type="evidence" value="ECO:0007669"/>
    <property type="project" value="InterPro"/>
</dbReference>
<feature type="domain" description="PX" evidence="3">
    <location>
        <begin position="1"/>
        <end position="69"/>
    </location>
</feature>
<dbReference type="GO" id="GO:0005524">
    <property type="term" value="F:ATP binding"/>
    <property type="evidence" value="ECO:0007669"/>
    <property type="project" value="InterPro"/>
</dbReference>
<name>A0A815Q050_9BILA</name>
<feature type="domain" description="Protein kinase" evidence="2">
    <location>
        <begin position="1"/>
        <end position="179"/>
    </location>
</feature>
<dbReference type="SUPFAM" id="SSF56112">
    <property type="entry name" value="Protein kinase-like (PK-like)"/>
    <property type="match status" value="1"/>
</dbReference>
<dbReference type="Proteomes" id="UP000663860">
    <property type="component" value="Unassembled WGS sequence"/>
</dbReference>
<dbReference type="InterPro" id="IPR011009">
    <property type="entry name" value="Kinase-like_dom_sf"/>
</dbReference>
<proteinExistence type="inferred from homology"/>
<organism evidence="4 5">
    <name type="scientific">Adineta steineri</name>
    <dbReference type="NCBI Taxonomy" id="433720"/>
    <lineage>
        <taxon>Eukaryota</taxon>
        <taxon>Metazoa</taxon>
        <taxon>Spiralia</taxon>
        <taxon>Gnathifera</taxon>
        <taxon>Rotifera</taxon>
        <taxon>Eurotatoria</taxon>
        <taxon>Bdelloidea</taxon>
        <taxon>Adinetida</taxon>
        <taxon>Adinetidae</taxon>
        <taxon>Adineta</taxon>
    </lineage>
</organism>
<sequence length="411" mass="47976">MHGALILKHLTKGIIVPALPENDSSFVPSNSIERRRAQLERYLNRLVRNKSLICDPCFLLFFEQFEGLPKTANNLWRSLLTASTTKAQEGDWFDEKYVKKSDVYSMAVLMWEACSYGTLPFSSLINNNDIIHCKLRGDHLPRPKICDEDLWLTIVQCWRLEPEERPTFKELRRTVMRLVHKSDSTASSPVLEAAKMSSNELMSSDSFEVLEEKIPCEYCNELINFDEYIIHTQREESNAASKALACTLNHLAVCEEYTLLSSAFIELATVQEQLEQVNSDRTEQEFLLMNELLNEYLLHLDMVKYAFNERAKVHKRWLTTVDTFQKKQLKTGPQFEMEMLDLEKKITDDMQDYQQISMTLKQELEIFDQNRTEEFKNNMHAYIAQTLIQQEKVLNIWETYLPIANNIDVTD</sequence>
<dbReference type="InterPro" id="IPR000719">
    <property type="entry name" value="Prot_kinase_dom"/>
</dbReference>
<reference evidence="4" key="1">
    <citation type="submission" date="2021-02" db="EMBL/GenBank/DDBJ databases">
        <authorList>
            <person name="Nowell W R."/>
        </authorList>
    </citation>
    <scope>NUCLEOTIDE SEQUENCE</scope>
</reference>
<dbReference type="Pfam" id="PF00787">
    <property type="entry name" value="PX"/>
    <property type="match status" value="1"/>
</dbReference>
<dbReference type="InterPro" id="IPR036871">
    <property type="entry name" value="PX_dom_sf"/>
</dbReference>
<dbReference type="Pfam" id="PF09325">
    <property type="entry name" value="Vps5"/>
    <property type="match status" value="1"/>
</dbReference>
<evidence type="ECO:0000313" key="5">
    <source>
        <dbReference type="Proteomes" id="UP000663860"/>
    </source>
</evidence>
<comment type="similarity">
    <text evidence="1">Belongs to the sorting nexin family.</text>
</comment>
<evidence type="ECO:0000256" key="1">
    <source>
        <dbReference type="ARBA" id="ARBA00010883"/>
    </source>
</evidence>
<dbReference type="InterPro" id="IPR001245">
    <property type="entry name" value="Ser-Thr/Tyr_kinase_cat_dom"/>
</dbReference>
<dbReference type="InterPro" id="IPR001683">
    <property type="entry name" value="PX_dom"/>
</dbReference>
<dbReference type="PRINTS" id="PR00109">
    <property type="entry name" value="TYRKINASE"/>
</dbReference>
<accession>A0A815Q050</accession>
<dbReference type="Gene3D" id="1.10.510.10">
    <property type="entry name" value="Transferase(Phosphotransferase) domain 1"/>
    <property type="match status" value="1"/>
</dbReference>
<dbReference type="SMART" id="SM00219">
    <property type="entry name" value="TyrKc"/>
    <property type="match status" value="1"/>
</dbReference>
<dbReference type="Pfam" id="PF07714">
    <property type="entry name" value="PK_Tyr_Ser-Thr"/>
    <property type="match status" value="1"/>
</dbReference>
<dbReference type="Gene3D" id="3.30.1520.10">
    <property type="entry name" value="Phox-like domain"/>
    <property type="match status" value="1"/>
</dbReference>
<dbReference type="GO" id="GO:0005768">
    <property type="term" value="C:endosome"/>
    <property type="evidence" value="ECO:0007669"/>
    <property type="project" value="TreeGrafter"/>
</dbReference>
<dbReference type="PROSITE" id="PS50195">
    <property type="entry name" value="PX"/>
    <property type="match status" value="1"/>
</dbReference>
<dbReference type="GO" id="GO:0035091">
    <property type="term" value="F:phosphatidylinositol binding"/>
    <property type="evidence" value="ECO:0007669"/>
    <property type="project" value="InterPro"/>
</dbReference>
<protein>
    <submittedName>
        <fullName evidence="4">Uncharacterized protein</fullName>
    </submittedName>
</protein>
<dbReference type="Gene3D" id="1.20.1270.60">
    <property type="entry name" value="Arfaptin homology (AH) domain/BAR domain"/>
    <property type="match status" value="1"/>
</dbReference>
<evidence type="ECO:0000313" key="4">
    <source>
        <dbReference type="EMBL" id="CAF1456797.1"/>
    </source>
</evidence>
<comment type="caution">
    <text evidence="4">The sequence shown here is derived from an EMBL/GenBank/DDBJ whole genome shotgun (WGS) entry which is preliminary data.</text>
</comment>
<dbReference type="SUPFAM" id="SSF64268">
    <property type="entry name" value="PX domain"/>
    <property type="match status" value="1"/>
</dbReference>
<gene>
    <name evidence="4" type="ORF">IZO911_LOCUS42690</name>
</gene>
<dbReference type="InterPro" id="IPR020635">
    <property type="entry name" value="Tyr_kinase_cat_dom"/>
</dbReference>